<dbReference type="AlphaFoldDB" id="A0AAN6GT14"/>
<dbReference type="CDD" id="cd07956">
    <property type="entry name" value="Anticodon_Ia_Arg"/>
    <property type="match status" value="1"/>
</dbReference>
<dbReference type="SMART" id="SM00836">
    <property type="entry name" value="DALR_1"/>
    <property type="match status" value="1"/>
</dbReference>
<name>A0AAN6GT14_9BASI</name>
<reference evidence="12" key="1">
    <citation type="journal article" date="2023" name="PhytoFront">
        <title>Draft Genome Resources of Seven Strains of Tilletia horrida, Causal Agent of Kernel Smut of Rice.</title>
        <authorList>
            <person name="Khanal S."/>
            <person name="Antony Babu S."/>
            <person name="Zhou X.G."/>
        </authorList>
    </citation>
    <scope>NUCLEOTIDE SEQUENCE</scope>
    <source>
        <strain evidence="12">TX6</strain>
    </source>
</reference>
<dbReference type="SUPFAM" id="SSF55190">
    <property type="entry name" value="Arginyl-tRNA synthetase (ArgRS), N-terminal 'additional' domain"/>
    <property type="match status" value="1"/>
</dbReference>
<comment type="catalytic activity">
    <reaction evidence="9">
        <text>tRNA(Arg) + L-arginine + ATP = L-arginyl-tRNA(Arg) + AMP + diphosphate</text>
        <dbReference type="Rhea" id="RHEA:20301"/>
        <dbReference type="Rhea" id="RHEA-COMP:9658"/>
        <dbReference type="Rhea" id="RHEA-COMP:9673"/>
        <dbReference type="ChEBI" id="CHEBI:30616"/>
        <dbReference type="ChEBI" id="CHEBI:32682"/>
        <dbReference type="ChEBI" id="CHEBI:33019"/>
        <dbReference type="ChEBI" id="CHEBI:78442"/>
        <dbReference type="ChEBI" id="CHEBI:78513"/>
        <dbReference type="ChEBI" id="CHEBI:456215"/>
        <dbReference type="EC" id="6.1.1.19"/>
    </reaction>
</comment>
<dbReference type="InterPro" id="IPR036695">
    <property type="entry name" value="Arg-tRNA-synth_N_sf"/>
</dbReference>
<gene>
    <name evidence="12" type="primary">SYR1</name>
    <name evidence="12" type="ORF">OC846_004392</name>
</gene>
<keyword evidence="13" id="KW-1185">Reference proteome</keyword>
<dbReference type="Proteomes" id="UP001176517">
    <property type="component" value="Unassembled WGS sequence"/>
</dbReference>
<evidence type="ECO:0000256" key="8">
    <source>
        <dbReference type="ARBA" id="ARBA00033033"/>
    </source>
</evidence>
<dbReference type="InterPro" id="IPR001412">
    <property type="entry name" value="aa-tRNA-synth_I_CS"/>
</dbReference>
<dbReference type="PANTHER" id="PTHR11956">
    <property type="entry name" value="ARGINYL-TRNA SYNTHETASE"/>
    <property type="match status" value="1"/>
</dbReference>
<dbReference type="FunFam" id="1.10.730.10:FF:000006">
    <property type="entry name" value="Arginyl-tRNA synthetase 2, mitochondrial"/>
    <property type="match status" value="1"/>
</dbReference>
<dbReference type="GO" id="GO:0004814">
    <property type="term" value="F:arginine-tRNA ligase activity"/>
    <property type="evidence" value="ECO:0007669"/>
    <property type="project" value="UniProtKB-EC"/>
</dbReference>
<keyword evidence="7 10" id="KW-0030">Aminoacyl-tRNA synthetase</keyword>
<dbReference type="Gene3D" id="3.30.1360.70">
    <property type="entry name" value="Arginyl tRNA synthetase N-terminal domain"/>
    <property type="match status" value="1"/>
</dbReference>
<dbReference type="GO" id="GO:0006420">
    <property type="term" value="P:arginyl-tRNA aminoacylation"/>
    <property type="evidence" value="ECO:0007669"/>
    <property type="project" value="InterPro"/>
</dbReference>
<dbReference type="InterPro" id="IPR035684">
    <property type="entry name" value="ArgRS_core"/>
</dbReference>
<evidence type="ECO:0000256" key="5">
    <source>
        <dbReference type="ARBA" id="ARBA00022840"/>
    </source>
</evidence>
<dbReference type="InterPro" id="IPR008909">
    <property type="entry name" value="DALR_anticod-bd"/>
</dbReference>
<dbReference type="EMBL" id="JAPDMZ010000130">
    <property type="protein sequence ID" value="KAK0548704.1"/>
    <property type="molecule type" value="Genomic_DNA"/>
</dbReference>
<dbReference type="CDD" id="cd00671">
    <property type="entry name" value="ArgRS_core"/>
    <property type="match status" value="1"/>
</dbReference>
<dbReference type="PANTHER" id="PTHR11956:SF11">
    <property type="entry name" value="ARGININE--TRNA LIGASE, MITOCHONDRIAL-RELATED"/>
    <property type="match status" value="1"/>
</dbReference>
<feature type="domain" description="DALR anticodon binding" evidence="11">
    <location>
        <begin position="604"/>
        <end position="731"/>
    </location>
</feature>
<evidence type="ECO:0000256" key="10">
    <source>
        <dbReference type="RuleBase" id="RU363038"/>
    </source>
</evidence>
<evidence type="ECO:0000313" key="13">
    <source>
        <dbReference type="Proteomes" id="UP001176517"/>
    </source>
</evidence>
<dbReference type="GO" id="GO:0005739">
    <property type="term" value="C:mitochondrion"/>
    <property type="evidence" value="ECO:0007669"/>
    <property type="project" value="TreeGrafter"/>
</dbReference>
<dbReference type="InterPro" id="IPR009080">
    <property type="entry name" value="tRNAsynth_Ia_anticodon-bd"/>
</dbReference>
<evidence type="ECO:0000256" key="3">
    <source>
        <dbReference type="ARBA" id="ARBA00022598"/>
    </source>
</evidence>
<evidence type="ECO:0000256" key="9">
    <source>
        <dbReference type="ARBA" id="ARBA00049339"/>
    </source>
</evidence>
<comment type="similarity">
    <text evidence="1 10">Belongs to the class-I aminoacyl-tRNA synthetase family.</text>
</comment>
<protein>
    <recommendedName>
        <fullName evidence="2">arginine--tRNA ligase</fullName>
        <ecNumber evidence="2">6.1.1.19</ecNumber>
    </recommendedName>
    <alternativeName>
        <fullName evidence="8">Arginyl-tRNA synthetase</fullName>
    </alternativeName>
</protein>
<dbReference type="GO" id="GO:0032543">
    <property type="term" value="P:mitochondrial translation"/>
    <property type="evidence" value="ECO:0007669"/>
    <property type="project" value="TreeGrafter"/>
</dbReference>
<dbReference type="InterPro" id="IPR014729">
    <property type="entry name" value="Rossmann-like_a/b/a_fold"/>
</dbReference>
<evidence type="ECO:0000256" key="2">
    <source>
        <dbReference type="ARBA" id="ARBA00012837"/>
    </source>
</evidence>
<dbReference type="NCBIfam" id="TIGR00456">
    <property type="entry name" value="argS"/>
    <property type="match status" value="1"/>
</dbReference>
<proteinExistence type="inferred from homology"/>
<dbReference type="SUPFAM" id="SSF47323">
    <property type="entry name" value="Anticodon-binding domain of a subclass of class I aminoacyl-tRNA synthetases"/>
    <property type="match status" value="1"/>
</dbReference>
<dbReference type="SUPFAM" id="SSF52374">
    <property type="entry name" value="Nucleotidylyl transferase"/>
    <property type="match status" value="1"/>
</dbReference>
<evidence type="ECO:0000313" key="12">
    <source>
        <dbReference type="EMBL" id="KAK0548704.1"/>
    </source>
</evidence>
<evidence type="ECO:0000256" key="7">
    <source>
        <dbReference type="ARBA" id="ARBA00023146"/>
    </source>
</evidence>
<dbReference type="Pfam" id="PF05746">
    <property type="entry name" value="DALR_1"/>
    <property type="match status" value="1"/>
</dbReference>
<dbReference type="InterPro" id="IPR001278">
    <property type="entry name" value="Arg-tRNA-ligase"/>
</dbReference>
<dbReference type="Gene3D" id="1.10.730.10">
    <property type="entry name" value="Isoleucyl-tRNA Synthetase, Domain 1"/>
    <property type="match status" value="1"/>
</dbReference>
<dbReference type="FunFam" id="3.40.50.620:FF:000058">
    <property type="entry name" value="Mitochondrial arginyl-tRNA synthetase"/>
    <property type="match status" value="1"/>
</dbReference>
<keyword evidence="4 10" id="KW-0547">Nucleotide-binding</keyword>
<dbReference type="PRINTS" id="PR01038">
    <property type="entry name" value="TRNASYNTHARG"/>
</dbReference>
<dbReference type="Pfam" id="PF00750">
    <property type="entry name" value="tRNA-synt_1d"/>
    <property type="match status" value="1"/>
</dbReference>
<accession>A0AAN6GT14</accession>
<evidence type="ECO:0000256" key="1">
    <source>
        <dbReference type="ARBA" id="ARBA00005594"/>
    </source>
</evidence>
<keyword evidence="3 10" id="KW-0436">Ligase</keyword>
<organism evidence="12 13">
    <name type="scientific">Tilletia horrida</name>
    <dbReference type="NCBI Taxonomy" id="155126"/>
    <lineage>
        <taxon>Eukaryota</taxon>
        <taxon>Fungi</taxon>
        <taxon>Dikarya</taxon>
        <taxon>Basidiomycota</taxon>
        <taxon>Ustilaginomycotina</taxon>
        <taxon>Exobasidiomycetes</taxon>
        <taxon>Tilletiales</taxon>
        <taxon>Tilletiaceae</taxon>
        <taxon>Tilletia</taxon>
    </lineage>
</organism>
<evidence type="ECO:0000256" key="4">
    <source>
        <dbReference type="ARBA" id="ARBA00022741"/>
    </source>
</evidence>
<sequence length="731" mass="80818">MITTPSSLATIPVSKHLILRPLRIAGTRLTRPSPFPQAGRAYFQFNTMASSASANTSNSAAGSSSSLSADFPGLSALLQSLPPLPELPKTLAATPAAPAKGKGISLNPNSTAVVVPGPDPTRNPLDAFRLAIASELHAVLGPHGVSLKDAYDAPAYSEKAPDLLSVALPRFRIKSPKPDELAAQVVAAFKPNAYISHVEAKGAFLHFTIDYNTLARITLGAISELTYSPSLPKDPQTGKPKHSYGTNEAGKGHKILVEFSSPNIAKPFHAGHLRSTIIGAFLGNLYEANGWSVERWNYLGDWGKQFGLLAVGWSHFGSEEELKADAVAHLYSVYVQINKLASEQGEEGEVNTQARAFFKRMEDGDEEAIALWKKFRDLSIVKYAETYDRLNIRFDHYSGESQVKKENISDILGQLRTAPFVAQDKGAYLADLSAYKLEKAIIERKDGTPLYITRDLAEACQRWNKDTDSKCGKGFDKMIYVVASQQDLHLAQFFKVLELMGYDFAQPAEQRLVHINFGMVLGMSTRKGTAVFLDQILQEAKENMHAVMKENDDKYNQVEDPERTADVVGMTAVKIQDMQAKRINNYEFKWERMLSFKGDTGPYLQYNHVRLCSVERKLAAEGVALPDPYTEPIPKGLDAASLLADPKAKELIMHLASYPDVVRNTYRDHQPSTVVSYCFRLCHAVASAWEVLLVKGQEREVALVRLWLYRCAKDVLGSALRLLTVTPLERM</sequence>
<keyword evidence="6 10" id="KW-0648">Protein biosynthesis</keyword>
<dbReference type="PROSITE" id="PS00178">
    <property type="entry name" value="AA_TRNA_LIGASE_I"/>
    <property type="match status" value="1"/>
</dbReference>
<comment type="caution">
    <text evidence="12">The sequence shown here is derived from an EMBL/GenBank/DDBJ whole genome shotgun (WGS) entry which is preliminary data.</text>
</comment>
<dbReference type="EC" id="6.1.1.19" evidence="2"/>
<evidence type="ECO:0000259" key="11">
    <source>
        <dbReference type="SMART" id="SM00836"/>
    </source>
</evidence>
<dbReference type="Gene3D" id="3.40.50.620">
    <property type="entry name" value="HUPs"/>
    <property type="match status" value="1"/>
</dbReference>
<dbReference type="GO" id="GO:0005524">
    <property type="term" value="F:ATP binding"/>
    <property type="evidence" value="ECO:0007669"/>
    <property type="project" value="UniProtKB-KW"/>
</dbReference>
<evidence type="ECO:0000256" key="6">
    <source>
        <dbReference type="ARBA" id="ARBA00022917"/>
    </source>
</evidence>
<keyword evidence="5 10" id="KW-0067">ATP-binding</keyword>